<protein>
    <recommendedName>
        <fullName evidence="3">DUF4352 domain-containing protein</fullName>
    </recommendedName>
</protein>
<evidence type="ECO:0008006" key="3">
    <source>
        <dbReference type="Google" id="ProtNLM"/>
    </source>
</evidence>
<gene>
    <name evidence="1" type="ORF">MF672_014285</name>
</gene>
<dbReference type="EMBL" id="JAKRKC020000001">
    <property type="protein sequence ID" value="MCK2214945.1"/>
    <property type="molecule type" value="Genomic_DNA"/>
</dbReference>
<evidence type="ECO:0000313" key="1">
    <source>
        <dbReference type="EMBL" id="MCK2214945.1"/>
    </source>
</evidence>
<comment type="caution">
    <text evidence="1">The sequence shown here is derived from an EMBL/GenBank/DDBJ whole genome shotgun (WGS) entry which is preliminary data.</text>
</comment>
<dbReference type="Proteomes" id="UP001317259">
    <property type="component" value="Unassembled WGS sequence"/>
</dbReference>
<sequence length="198" mass="21918">MGGASRAGGRRRLLLVAAGAVVVSLLTVGARTYDGYAFYHQQITRGLNLNETIVPAGRPGKAYNTEYRVAITPTKAPEGSKHGPEVTWLKIDITKRVVDESSATMTAEPNRVKLLDKAGREWTVPIQPVGDRPTDRLVVGKDYRIEGLAIVPTPVANEVELSFEPSDYRSDTPTEDLFNREKMEARGIDVVVLRFRRR</sequence>
<organism evidence="1 2">
    <name type="scientific">Actinomadura luzonensis</name>
    <dbReference type="NCBI Taxonomy" id="2805427"/>
    <lineage>
        <taxon>Bacteria</taxon>
        <taxon>Bacillati</taxon>
        <taxon>Actinomycetota</taxon>
        <taxon>Actinomycetes</taxon>
        <taxon>Streptosporangiales</taxon>
        <taxon>Thermomonosporaceae</taxon>
        <taxon>Actinomadura</taxon>
    </lineage>
</organism>
<proteinExistence type="predicted"/>
<keyword evidence="2" id="KW-1185">Reference proteome</keyword>
<accession>A0ABT0FRK5</accession>
<evidence type="ECO:0000313" key="2">
    <source>
        <dbReference type="Proteomes" id="UP001317259"/>
    </source>
</evidence>
<name>A0ABT0FRK5_9ACTN</name>
<dbReference type="RefSeq" id="WP_242377448.1">
    <property type="nucleotide sequence ID" value="NZ_JAKRKC020000001.1"/>
</dbReference>
<reference evidence="1 2" key="1">
    <citation type="submission" date="2022-04" db="EMBL/GenBank/DDBJ databases">
        <title>Genome draft of Actinomadura sp. ATCC 31491.</title>
        <authorList>
            <person name="Shi X."/>
            <person name="Du Y."/>
        </authorList>
    </citation>
    <scope>NUCLEOTIDE SEQUENCE [LARGE SCALE GENOMIC DNA]</scope>
    <source>
        <strain evidence="1 2">ATCC 31491</strain>
    </source>
</reference>